<proteinExistence type="predicted"/>
<sequence length="212" mass="22727">MAQDHLRARLRTLLIAGTAGLIPSMAIIASAPMPQAHAAASNNSSFRLSSFTVNGNQQVPTDAITSALPYHVGDVLTRNQINAGLQKVVDVYQQKNVGANFKTRMKFLNKTVAVELDITEQAPGAPGATQVQALLLDKLVFDGNRKPSAADLTTASGLTVGQTLTSEQVNAATQKISDYYKKIGISAQIQPSADYPNKDNHVVLTYKITEQH</sequence>
<gene>
    <name evidence="4" type="ORF">Tasa_003_058</name>
</gene>
<dbReference type="Gene3D" id="3.10.20.310">
    <property type="entry name" value="membrane protein fhac"/>
    <property type="match status" value="2"/>
</dbReference>
<evidence type="ECO:0000313" key="4">
    <source>
        <dbReference type="EMBL" id="GAN52880.1"/>
    </source>
</evidence>
<evidence type="ECO:0000256" key="1">
    <source>
        <dbReference type="ARBA" id="ARBA00004370"/>
    </source>
</evidence>
<dbReference type="Pfam" id="PF07244">
    <property type="entry name" value="POTRA"/>
    <property type="match status" value="2"/>
</dbReference>
<dbReference type="OrthoDB" id="7282866at2"/>
<organism evidence="4 5">
    <name type="scientific">Tanticharoenia sakaeratensis NBRC 103193</name>
    <dbReference type="NCBI Taxonomy" id="1231623"/>
    <lineage>
        <taxon>Bacteria</taxon>
        <taxon>Pseudomonadati</taxon>
        <taxon>Pseudomonadota</taxon>
        <taxon>Alphaproteobacteria</taxon>
        <taxon>Acetobacterales</taxon>
        <taxon>Acetobacteraceae</taxon>
        <taxon>Tanticharoenia</taxon>
    </lineage>
</organism>
<dbReference type="InterPro" id="IPR034746">
    <property type="entry name" value="POTRA"/>
</dbReference>
<keyword evidence="5" id="KW-1185">Reference proteome</keyword>
<dbReference type="PROSITE" id="PS51779">
    <property type="entry name" value="POTRA"/>
    <property type="match status" value="2"/>
</dbReference>
<dbReference type="Proteomes" id="UP000032679">
    <property type="component" value="Unassembled WGS sequence"/>
</dbReference>
<feature type="domain" description="POTRA" evidence="3">
    <location>
        <begin position="134"/>
        <end position="211"/>
    </location>
</feature>
<evidence type="ECO:0000256" key="2">
    <source>
        <dbReference type="ARBA" id="ARBA00023136"/>
    </source>
</evidence>
<comment type="caution">
    <text evidence="4">The sequence shown here is derived from an EMBL/GenBank/DDBJ whole genome shotgun (WGS) entry which is preliminary data.</text>
</comment>
<protein>
    <submittedName>
        <fullName evidence="4">Surface antigen protein</fullName>
    </submittedName>
</protein>
<reference evidence="4 5" key="1">
    <citation type="submission" date="2012-10" db="EMBL/GenBank/DDBJ databases">
        <title>Genome sequencing of Tanticharoenia sakaeratensis NBRC 103193.</title>
        <authorList>
            <person name="Azuma Y."/>
            <person name="Hadano H."/>
            <person name="Hirakawa H."/>
            <person name="Matsushita K."/>
        </authorList>
    </citation>
    <scope>NUCLEOTIDE SEQUENCE [LARGE SCALE GENOMIC DNA]</scope>
    <source>
        <strain evidence="4 5">NBRC 103193</strain>
    </source>
</reference>
<dbReference type="STRING" id="1231623.Tasa_003_058"/>
<feature type="domain" description="POTRA" evidence="3">
    <location>
        <begin position="46"/>
        <end position="121"/>
    </location>
</feature>
<comment type="subcellular location">
    <subcellularLocation>
        <location evidence="1">Membrane</location>
    </subcellularLocation>
</comment>
<evidence type="ECO:0000313" key="5">
    <source>
        <dbReference type="Proteomes" id="UP000032679"/>
    </source>
</evidence>
<accession>A0A0D6MHF0</accession>
<dbReference type="RefSeq" id="WP_048846270.1">
    <property type="nucleotide sequence ID" value="NZ_BALE01000003.1"/>
</dbReference>
<dbReference type="EMBL" id="BALE01000003">
    <property type="protein sequence ID" value="GAN52880.1"/>
    <property type="molecule type" value="Genomic_DNA"/>
</dbReference>
<evidence type="ECO:0000259" key="3">
    <source>
        <dbReference type="PROSITE" id="PS51779"/>
    </source>
</evidence>
<dbReference type="AlphaFoldDB" id="A0A0D6MHF0"/>
<name>A0A0D6MHF0_9PROT</name>
<keyword evidence="2" id="KW-0472">Membrane</keyword>
<dbReference type="GO" id="GO:0019867">
    <property type="term" value="C:outer membrane"/>
    <property type="evidence" value="ECO:0007669"/>
    <property type="project" value="InterPro"/>
</dbReference>
<dbReference type="InterPro" id="IPR010827">
    <property type="entry name" value="BamA/TamA_POTRA"/>
</dbReference>